<dbReference type="PATRIC" id="fig|1276258.3.peg.159"/>
<dbReference type="STRING" id="1276258.SAPIS_v1c01650"/>
<evidence type="ECO:0000313" key="2">
    <source>
        <dbReference type="EMBL" id="AHB36011.1"/>
    </source>
</evidence>
<evidence type="ECO:0000313" key="3">
    <source>
        <dbReference type="Proteomes" id="UP000018550"/>
    </source>
</evidence>
<dbReference type="KEGG" id="sapi:SAPIS_v1c01650"/>
<feature type="transmembrane region" description="Helical" evidence="1">
    <location>
        <begin position="21"/>
        <end position="44"/>
    </location>
</feature>
<keyword evidence="1" id="KW-0472">Membrane</keyword>
<name>V5RIV6_SPIAP</name>
<feature type="transmembrane region" description="Helical" evidence="1">
    <location>
        <begin position="178"/>
        <end position="197"/>
    </location>
</feature>
<evidence type="ECO:0000256" key="1">
    <source>
        <dbReference type="SAM" id="Phobius"/>
    </source>
</evidence>
<dbReference type="HOGENOM" id="CLU_495123_0_0_14"/>
<protein>
    <submittedName>
        <fullName evidence="2">Uncharacterized protein</fullName>
    </submittedName>
</protein>
<gene>
    <name evidence="2" type="ORF">SAPIS_v1c01650</name>
</gene>
<sequence>MNKINFYIFKVNFKNIIFNKVFITMFFIFISLSMVMELISFANYFDLSNKYITDVDHLFNSVFFFKKIFDVVFLSVIFIYITSLLFSRDIKEGKTDLEMKGGIGVFQTFIQRCTIILFCIVIVVVSNFILQSILTFTISNLFIESKLKLISFLGYQFLIVFLISTFTFLTLMIMDNKFALCLMGIIACVVSVSHVIGSTVYTKNSELYNYETNYFTLYKRNDFYKKITQDENFKDIFTRFEEVYDYTKQDEKIKQYQFGNYEYILNNERKLSERLFGKNYIDFIDYLNQVFSEHYKEFRNYDDRGFKIDDTYVYNYRRGYNPLYIRTRNPLYVILNKIIKLSSDVKYLNFLNILKDYSNDYLAFMDFYSSNGSYDSRSDFDHFIKTRYFESTLKSYKTPDQLDLYYFISSIFFTITNSNINFRKNFEEGKIEELTPPKESLELLKKVAKYNPFNQLSQLQFGNYYSQNYKYYYDTFSFSSKQKNFESPIMPLQYKYLKKSSNTEGPYKIGELEEVTVEPINYTYLYFMYLLILTIVWTLTYFRYKRIFKN</sequence>
<organism evidence="2 3">
    <name type="scientific">Spiroplasma apis B31</name>
    <dbReference type="NCBI Taxonomy" id="1276258"/>
    <lineage>
        <taxon>Bacteria</taxon>
        <taxon>Bacillati</taxon>
        <taxon>Mycoplasmatota</taxon>
        <taxon>Mollicutes</taxon>
        <taxon>Entomoplasmatales</taxon>
        <taxon>Spiroplasmataceae</taxon>
        <taxon>Spiroplasma</taxon>
    </lineage>
</organism>
<feature type="transmembrane region" description="Helical" evidence="1">
    <location>
        <begin position="64"/>
        <end position="86"/>
    </location>
</feature>
<feature type="transmembrane region" description="Helical" evidence="1">
    <location>
        <begin position="115"/>
        <end position="143"/>
    </location>
</feature>
<dbReference type="RefSeq" id="WP_023788945.1">
    <property type="nucleotide sequence ID" value="NC_022998.1"/>
</dbReference>
<feature type="transmembrane region" description="Helical" evidence="1">
    <location>
        <begin position="149"/>
        <end position="171"/>
    </location>
</feature>
<proteinExistence type="predicted"/>
<keyword evidence="1" id="KW-1133">Transmembrane helix</keyword>
<dbReference type="EMBL" id="CP006682">
    <property type="protein sequence ID" value="AHB36011.1"/>
    <property type="molecule type" value="Genomic_DNA"/>
</dbReference>
<dbReference type="Proteomes" id="UP000018550">
    <property type="component" value="Chromosome"/>
</dbReference>
<reference evidence="2 3" key="1">
    <citation type="journal article" date="2014" name="Genome Announc.">
        <title>Complete Genome Sequence of Spiroplasma apis B31T (ATCC 33834), a Bacterium Associated with May Disease of Honeybees (Apis mellifera).</title>
        <authorList>
            <person name="Ku C."/>
            <person name="Lo W.S."/>
            <person name="Chen L.L."/>
            <person name="Kuo C.H."/>
        </authorList>
    </citation>
    <scope>NUCLEOTIDE SEQUENCE [LARGE SCALE GENOMIC DNA]</scope>
    <source>
        <strain evidence="2">B31</strain>
    </source>
</reference>
<feature type="transmembrane region" description="Helical" evidence="1">
    <location>
        <begin position="524"/>
        <end position="544"/>
    </location>
</feature>
<dbReference type="AlphaFoldDB" id="V5RIV6"/>
<keyword evidence="1" id="KW-0812">Transmembrane</keyword>
<keyword evidence="3" id="KW-1185">Reference proteome</keyword>
<accession>V5RIV6</accession>
<dbReference type="OrthoDB" id="390909at2"/>